<dbReference type="RefSeq" id="WP_125754720.1">
    <property type="nucleotide sequence ID" value="NZ_JBHTOK010000063.1"/>
</dbReference>
<evidence type="ECO:0000256" key="2">
    <source>
        <dbReference type="ARBA" id="ARBA00023219"/>
    </source>
</evidence>
<reference evidence="5" key="1">
    <citation type="journal article" date="2019" name="Int. J. Syst. Evol. Microbiol.">
        <title>The Global Catalogue of Microorganisms (GCM) 10K type strain sequencing project: providing services to taxonomists for standard genome sequencing and annotation.</title>
        <authorList>
            <consortium name="The Broad Institute Genomics Platform"/>
            <consortium name="The Broad Institute Genome Sequencing Center for Infectious Disease"/>
            <person name="Wu L."/>
            <person name="Ma J."/>
        </authorList>
    </citation>
    <scope>NUCLEOTIDE SEQUENCE [LARGE SCALE GENOMIC DNA]</scope>
    <source>
        <strain evidence="5">CCM 8912</strain>
    </source>
</reference>
<keyword evidence="3" id="KW-0175">Coiled coil</keyword>
<dbReference type="EMBL" id="JBHTOK010000063">
    <property type="protein sequence ID" value="MFD1441207.1"/>
    <property type="molecule type" value="Genomic_DNA"/>
</dbReference>
<dbReference type="InterPro" id="IPR005335">
    <property type="entry name" value="Terminase_ssu"/>
</dbReference>
<evidence type="ECO:0000256" key="3">
    <source>
        <dbReference type="SAM" id="Coils"/>
    </source>
</evidence>
<dbReference type="Pfam" id="PF03592">
    <property type="entry name" value="Terminase_2"/>
    <property type="match status" value="1"/>
</dbReference>
<dbReference type="Proteomes" id="UP001597212">
    <property type="component" value="Unassembled WGS sequence"/>
</dbReference>
<gene>
    <name evidence="4" type="ORF">ACFQ5K_07455</name>
</gene>
<feature type="coiled-coil region" evidence="3">
    <location>
        <begin position="121"/>
        <end position="148"/>
    </location>
</feature>
<dbReference type="Gene3D" id="1.10.10.1400">
    <property type="entry name" value="Terminase, small subunit, N-terminal DNA-binding domain, HTH motif"/>
    <property type="match status" value="1"/>
</dbReference>
<keyword evidence="1" id="KW-1188">Viral release from host cell</keyword>
<evidence type="ECO:0000256" key="1">
    <source>
        <dbReference type="ARBA" id="ARBA00022612"/>
    </source>
</evidence>
<dbReference type="PANTHER" id="PTHR41328:SF2">
    <property type="entry name" value="TERMINASE SMALL SUBUNIT"/>
    <property type="match status" value="1"/>
</dbReference>
<keyword evidence="5" id="KW-1185">Reference proteome</keyword>
<dbReference type="PANTHER" id="PTHR41328">
    <property type="entry name" value="TERMINASE SMALL SUBUNIT-RELATED"/>
    <property type="match status" value="1"/>
</dbReference>
<comment type="caution">
    <text evidence="4">The sequence shown here is derived from an EMBL/GenBank/DDBJ whole genome shotgun (WGS) entry which is preliminary data.</text>
</comment>
<organism evidence="4 5">
    <name type="scientific">Lacticaseibacillus hegangensis</name>
    <dbReference type="NCBI Taxonomy" id="2486010"/>
    <lineage>
        <taxon>Bacteria</taxon>
        <taxon>Bacillati</taxon>
        <taxon>Bacillota</taxon>
        <taxon>Bacilli</taxon>
        <taxon>Lactobacillales</taxon>
        <taxon>Lactobacillaceae</taxon>
        <taxon>Lacticaseibacillus</taxon>
    </lineage>
</organism>
<evidence type="ECO:0000313" key="5">
    <source>
        <dbReference type="Proteomes" id="UP001597212"/>
    </source>
</evidence>
<evidence type="ECO:0000313" key="4">
    <source>
        <dbReference type="EMBL" id="MFD1441207.1"/>
    </source>
</evidence>
<name>A0ABW4CZD6_9LACO</name>
<dbReference type="InterPro" id="IPR052404">
    <property type="entry name" value="SPP1-like_terminase"/>
</dbReference>
<accession>A0ABW4CZD6</accession>
<dbReference type="Gene3D" id="6.10.140.2160">
    <property type="match status" value="1"/>
</dbReference>
<proteinExistence type="predicted"/>
<protein>
    <submittedName>
        <fullName evidence="4">Terminase small subunit</fullName>
    </submittedName>
</protein>
<keyword evidence="2" id="KW-0231">Viral genome packaging</keyword>
<sequence length="163" mass="17559">MRKLTPKQRKFVDEYVKTGNATKAALGAGYSKNYAMAQSSKMLVNVGIKTAIDEQMKKLESSKIAKADEVLQFLTSVIRGEAKETIVVGGMGGADTVEREADIKTKITAGKELLKRYPADDAVLQAQLKKLQAEADIAQAKADILTSANGQEGTVIIDDIPDD</sequence>
<dbReference type="InterPro" id="IPR038713">
    <property type="entry name" value="Terminase_Gp1_N_sf"/>
</dbReference>